<comment type="caution">
    <text evidence="2">The sequence shown here is derived from an EMBL/GenBank/DDBJ whole genome shotgun (WGS) entry which is preliminary data.</text>
</comment>
<dbReference type="SUPFAM" id="SSF52266">
    <property type="entry name" value="SGNH hydrolase"/>
    <property type="match status" value="1"/>
</dbReference>
<dbReference type="InterPro" id="IPR051532">
    <property type="entry name" value="Ester_Hydrolysis_Enzymes"/>
</dbReference>
<sequence>MPILRDSRRLTRAARRIAADLIARALVSNGFRPQHHTAFPLADGTYGDHEGPALSLLVLGDSIAASVGTSTVEETLGAQCAATLSHATSRPVRLRVLARPGTTTGFMKHQLRRALRHPHPPGVALIIVGGNDIVAGTPLRLAAKKLAHQVTQLRQAGWHVLVGTCWDVGHVPAVRNYLRIPLSCRSRRLEHLQTTAVRRAGAVAIPLRDPRHSTQPELFAADRIHPSAHGHALHLQAIARALTSTRATR</sequence>
<gene>
    <name evidence="2" type="ORF">JE024_35885</name>
</gene>
<dbReference type="EMBL" id="JAFEJA010000002">
    <property type="protein sequence ID" value="MBM9623967.1"/>
    <property type="molecule type" value="Genomic_DNA"/>
</dbReference>
<protein>
    <submittedName>
        <fullName evidence="2">SGNH/GDSL hydrolase family protein</fullName>
    </submittedName>
</protein>
<dbReference type="Proteomes" id="UP000664109">
    <property type="component" value="Unassembled WGS sequence"/>
</dbReference>
<reference evidence="2 3" key="1">
    <citation type="journal article" date="2016" name="Arch. Microbiol.">
        <title>Streptomyces zhihengii sp. nov., isolated from rhizospheric soil of Psammosilene tunicoides.</title>
        <authorList>
            <person name="Huang M.J."/>
            <person name="Fei J.J."/>
            <person name="Salam N."/>
            <person name="Kim C.J."/>
            <person name="Hozzein W.N."/>
            <person name="Xiao M."/>
            <person name="Huang H.Q."/>
            <person name="Li W.J."/>
        </authorList>
    </citation>
    <scope>NUCLEOTIDE SEQUENCE [LARGE SCALE GENOMIC DNA]</scope>
    <source>
        <strain evidence="2 3">YIM T102</strain>
    </source>
</reference>
<evidence type="ECO:0000313" key="2">
    <source>
        <dbReference type="EMBL" id="MBM9623967.1"/>
    </source>
</evidence>
<dbReference type="PANTHER" id="PTHR30383">
    <property type="entry name" value="THIOESTERASE 1/PROTEASE 1/LYSOPHOSPHOLIPASE L1"/>
    <property type="match status" value="1"/>
</dbReference>
<dbReference type="InterPro" id="IPR036514">
    <property type="entry name" value="SGNH_hydro_sf"/>
</dbReference>
<keyword evidence="2" id="KW-0378">Hydrolase</keyword>
<dbReference type="InterPro" id="IPR013830">
    <property type="entry name" value="SGNH_hydro"/>
</dbReference>
<dbReference type="PANTHER" id="PTHR30383:SF5">
    <property type="entry name" value="SGNH HYDROLASE-TYPE ESTERASE DOMAIN-CONTAINING PROTEIN"/>
    <property type="match status" value="1"/>
</dbReference>
<dbReference type="RefSeq" id="WP_205378024.1">
    <property type="nucleotide sequence ID" value="NZ_JAFEJA010000002.1"/>
</dbReference>
<feature type="domain" description="SGNH hydrolase-type esterase" evidence="1">
    <location>
        <begin position="58"/>
        <end position="233"/>
    </location>
</feature>
<dbReference type="Pfam" id="PF13472">
    <property type="entry name" value="Lipase_GDSL_2"/>
    <property type="match status" value="1"/>
</dbReference>
<dbReference type="Gene3D" id="3.40.50.1110">
    <property type="entry name" value="SGNH hydrolase"/>
    <property type="match status" value="1"/>
</dbReference>
<dbReference type="GO" id="GO:0016787">
    <property type="term" value="F:hydrolase activity"/>
    <property type="evidence" value="ECO:0007669"/>
    <property type="project" value="UniProtKB-KW"/>
</dbReference>
<evidence type="ECO:0000259" key="1">
    <source>
        <dbReference type="Pfam" id="PF13472"/>
    </source>
</evidence>
<proteinExistence type="predicted"/>
<accession>A0ABS2V461</accession>
<organism evidence="2 3">
    <name type="scientific">Streptomyces zhihengii</name>
    <dbReference type="NCBI Taxonomy" id="1818004"/>
    <lineage>
        <taxon>Bacteria</taxon>
        <taxon>Bacillati</taxon>
        <taxon>Actinomycetota</taxon>
        <taxon>Actinomycetes</taxon>
        <taxon>Kitasatosporales</taxon>
        <taxon>Streptomycetaceae</taxon>
        <taxon>Streptomyces</taxon>
    </lineage>
</organism>
<evidence type="ECO:0000313" key="3">
    <source>
        <dbReference type="Proteomes" id="UP000664109"/>
    </source>
</evidence>
<dbReference type="CDD" id="cd01836">
    <property type="entry name" value="FeeA_FeeB_like"/>
    <property type="match status" value="1"/>
</dbReference>
<name>A0ABS2V461_9ACTN</name>
<keyword evidence="3" id="KW-1185">Reference proteome</keyword>